<keyword evidence="1" id="KW-0472">Membrane</keyword>
<keyword evidence="1" id="KW-0812">Transmembrane</keyword>
<protein>
    <submittedName>
        <fullName evidence="2">DUF454 domain-containing protein</fullName>
    </submittedName>
</protein>
<gene>
    <name evidence="2" type="ORF">D6850_08275</name>
</gene>
<feature type="transmembrane region" description="Helical" evidence="1">
    <location>
        <begin position="48"/>
        <end position="68"/>
    </location>
</feature>
<feature type="transmembrane region" description="Helical" evidence="1">
    <location>
        <begin position="89"/>
        <end position="107"/>
    </location>
</feature>
<sequence length="137" mass="14535">MPRNIAVDRSEPIRARYLARLFWRVAGFVALGLGALGAILPLLPTTPFVILAAFCFARGAPALHARLLKSRLFGPALRDWQASGAIAPRYKVLAIAMMLAAFVAAVAASAPPVALIVQVICMALAALFILSRPNGDD</sequence>
<dbReference type="GO" id="GO:0005886">
    <property type="term" value="C:plasma membrane"/>
    <property type="evidence" value="ECO:0007669"/>
    <property type="project" value="TreeGrafter"/>
</dbReference>
<dbReference type="AlphaFoldDB" id="A0A3A8AUY1"/>
<accession>A0A3A8AUY1</accession>
<evidence type="ECO:0000313" key="2">
    <source>
        <dbReference type="EMBL" id="RKF14857.1"/>
    </source>
</evidence>
<keyword evidence="1" id="KW-1133">Transmembrane helix</keyword>
<evidence type="ECO:0000256" key="1">
    <source>
        <dbReference type="SAM" id="Phobius"/>
    </source>
</evidence>
<dbReference type="Proteomes" id="UP000281128">
    <property type="component" value="Unassembled WGS sequence"/>
</dbReference>
<organism evidence="2 3">
    <name type="scientific">Roseovarius spongiae</name>
    <dbReference type="NCBI Taxonomy" id="2320272"/>
    <lineage>
        <taxon>Bacteria</taxon>
        <taxon>Pseudomonadati</taxon>
        <taxon>Pseudomonadota</taxon>
        <taxon>Alphaproteobacteria</taxon>
        <taxon>Rhodobacterales</taxon>
        <taxon>Roseobacteraceae</taxon>
        <taxon>Roseovarius</taxon>
    </lineage>
</organism>
<proteinExistence type="predicted"/>
<name>A0A3A8AUY1_9RHOB</name>
<dbReference type="Pfam" id="PF04304">
    <property type="entry name" value="DUF454"/>
    <property type="match status" value="1"/>
</dbReference>
<dbReference type="EMBL" id="RAPE01000002">
    <property type="protein sequence ID" value="RKF14857.1"/>
    <property type="molecule type" value="Genomic_DNA"/>
</dbReference>
<dbReference type="PANTHER" id="PTHR35813:SF1">
    <property type="entry name" value="INNER MEMBRANE PROTEIN YBAN"/>
    <property type="match status" value="1"/>
</dbReference>
<dbReference type="InterPro" id="IPR007401">
    <property type="entry name" value="DUF454"/>
</dbReference>
<dbReference type="PANTHER" id="PTHR35813">
    <property type="entry name" value="INNER MEMBRANE PROTEIN YBAN"/>
    <property type="match status" value="1"/>
</dbReference>
<dbReference type="RefSeq" id="WP_121165744.1">
    <property type="nucleotide sequence ID" value="NZ_RAPE01000002.1"/>
</dbReference>
<dbReference type="OrthoDB" id="9816293at2"/>
<comment type="caution">
    <text evidence="2">The sequence shown here is derived from an EMBL/GenBank/DDBJ whole genome shotgun (WGS) entry which is preliminary data.</text>
</comment>
<evidence type="ECO:0000313" key="3">
    <source>
        <dbReference type="Proteomes" id="UP000281128"/>
    </source>
</evidence>
<feature type="transmembrane region" description="Helical" evidence="1">
    <location>
        <begin position="113"/>
        <end position="131"/>
    </location>
</feature>
<reference evidence="2 3" key="1">
    <citation type="submission" date="2018-09" db="EMBL/GenBank/DDBJ databases">
        <title>Roseovarius spongiae sp. nov., isolated from a marine sponge.</title>
        <authorList>
            <person name="Zhuang L."/>
            <person name="Luo L."/>
        </authorList>
    </citation>
    <scope>NUCLEOTIDE SEQUENCE [LARGE SCALE GENOMIC DNA]</scope>
    <source>
        <strain evidence="2 3">HN-E21</strain>
    </source>
</reference>
<keyword evidence="3" id="KW-1185">Reference proteome</keyword>
<dbReference type="PIRSF" id="PIRSF016789">
    <property type="entry name" value="DUF454"/>
    <property type="match status" value="1"/>
</dbReference>
<feature type="transmembrane region" description="Helical" evidence="1">
    <location>
        <begin position="21"/>
        <end position="42"/>
    </location>
</feature>